<sequence length="60" mass="7239">MSKNGKSYGEIMFSFFRNSKLFSVFSDSLKGKEKNWEKRFRSSYKYFILDSFFEKNLSLI</sequence>
<reference evidence="1 2" key="1">
    <citation type="journal article" date="2014" name="Int. J. Syst. Evol. Microbiol.">
        <title>Leptospira mayottensis sp. nov., a pathogenic species of the genus Leptospira isolated from humans.</title>
        <authorList>
            <person name="Bourhy P."/>
            <person name="Collet L."/>
            <person name="Brisse S."/>
            <person name="Picardeau M."/>
        </authorList>
    </citation>
    <scope>NUCLEOTIDE SEQUENCE [LARGE SCALE GENOMIC DNA]</scope>
    <source>
        <strain evidence="1 2">200901122</strain>
    </source>
</reference>
<proteinExistence type="predicted"/>
<accession>A0AA87MQL1</accession>
<dbReference type="Proteomes" id="UP000001343">
    <property type="component" value="Unassembled WGS sequence"/>
</dbReference>
<organism evidence="1 2">
    <name type="scientific">Leptospira mayottensis 200901122</name>
    <dbReference type="NCBI Taxonomy" id="1193010"/>
    <lineage>
        <taxon>Bacteria</taxon>
        <taxon>Pseudomonadati</taxon>
        <taxon>Spirochaetota</taxon>
        <taxon>Spirochaetia</taxon>
        <taxon>Leptospirales</taxon>
        <taxon>Leptospiraceae</taxon>
        <taxon>Leptospira</taxon>
    </lineage>
</organism>
<gene>
    <name evidence="1" type="ORF">LEP1GSC125_2762</name>
</gene>
<protein>
    <submittedName>
        <fullName evidence="1">Uncharacterized protein</fullName>
    </submittedName>
</protein>
<dbReference type="AlphaFoldDB" id="A0AA87MQL1"/>
<dbReference type="EMBL" id="AKWM02000032">
    <property type="protein sequence ID" value="EKS00539.1"/>
    <property type="molecule type" value="Genomic_DNA"/>
</dbReference>
<evidence type="ECO:0000313" key="2">
    <source>
        <dbReference type="Proteomes" id="UP000001343"/>
    </source>
</evidence>
<name>A0AA87MQL1_9LEPT</name>
<evidence type="ECO:0000313" key="1">
    <source>
        <dbReference type="EMBL" id="EKS00539.1"/>
    </source>
</evidence>
<comment type="caution">
    <text evidence="1">The sequence shown here is derived from an EMBL/GenBank/DDBJ whole genome shotgun (WGS) entry which is preliminary data.</text>
</comment>